<evidence type="ECO:0000313" key="2">
    <source>
        <dbReference type="Proteomes" id="UP000274593"/>
    </source>
</evidence>
<reference evidence="1 2" key="1">
    <citation type="submission" date="2018-09" db="EMBL/GenBank/DDBJ databases">
        <title>Insights into the microbiota of Asian seabass (Lates calcarifer) with tenacibaculosis symptoms and description of sp. nov. Tenacibaculum singaporense.</title>
        <authorList>
            <person name="Miyake S."/>
            <person name="Soh M."/>
            <person name="Azman M.N."/>
            <person name="Ngoh S.Y."/>
            <person name="Orban L."/>
        </authorList>
    </citation>
    <scope>NUCLEOTIDE SEQUENCE [LARGE SCALE GENOMIC DNA]</scope>
    <source>
        <strain evidence="1 2">DSM 106434</strain>
    </source>
</reference>
<sequence>MENQNKQIANIQLHLSENCSDLEKEILQQYWKLNETEFVNAPKAIKRKYTISQSELTKTTATYSTLTFYLYCDHCHSFEKHEAKSQSSFNQTIREFHSRYYQSFKCNHCKEVQKQQFHLEQERKRNELIKKLDKAIENKNWKNLSNFEKGVLKNCLEMNFDPLKNHYGKILGSTNFKQLIKALYNIENQELIILERDRGDYIINYQYLNKLKDFKNEITTHKNNSESKASFNSETNELKLKLTINKEKFHPDSPLYAGTITFKKQIVINPGIEYVFAQWERANDNLYFTLVPISEFEKFPEQKPISNVPKILRQGIQEFLKNLGSNLDF</sequence>
<dbReference type="KEGG" id="tsig:D6T69_14155"/>
<organism evidence="1 2">
    <name type="scientific">Tenacibaculum singaporense</name>
    <dbReference type="NCBI Taxonomy" id="2358479"/>
    <lineage>
        <taxon>Bacteria</taxon>
        <taxon>Pseudomonadati</taxon>
        <taxon>Bacteroidota</taxon>
        <taxon>Flavobacteriia</taxon>
        <taxon>Flavobacteriales</taxon>
        <taxon>Flavobacteriaceae</taxon>
        <taxon>Tenacibaculum</taxon>
    </lineage>
</organism>
<keyword evidence="2" id="KW-1185">Reference proteome</keyword>
<name>A0A3S8R9Y6_9FLAO</name>
<proteinExistence type="predicted"/>
<dbReference type="AlphaFoldDB" id="A0A3S8R9Y6"/>
<dbReference type="RefSeq" id="WP_125068503.1">
    <property type="nucleotide sequence ID" value="NZ_CP032548.1"/>
</dbReference>
<protein>
    <submittedName>
        <fullName evidence="1">Uncharacterized protein</fullName>
    </submittedName>
</protein>
<accession>A0A3S8R9Y6</accession>
<evidence type="ECO:0000313" key="1">
    <source>
        <dbReference type="EMBL" id="AZJ36611.1"/>
    </source>
</evidence>
<dbReference type="Proteomes" id="UP000274593">
    <property type="component" value="Chromosome"/>
</dbReference>
<dbReference type="EMBL" id="CP032548">
    <property type="protein sequence ID" value="AZJ36611.1"/>
    <property type="molecule type" value="Genomic_DNA"/>
</dbReference>
<gene>
    <name evidence="1" type="ORF">D6T69_14155</name>
</gene>